<dbReference type="PRINTS" id="PR00578">
    <property type="entry name" value="OPSINLTRLEYE"/>
</dbReference>
<keyword evidence="5 14" id="KW-0681">Retinal protein</keyword>
<dbReference type="InterPro" id="IPR027430">
    <property type="entry name" value="Retinal_BS"/>
</dbReference>
<dbReference type="Pfam" id="PF18569">
    <property type="entry name" value="Thioredoxin_16"/>
    <property type="match status" value="1"/>
</dbReference>
<dbReference type="FunFam" id="1.20.1070.10:FF:000044">
    <property type="entry name" value="Opsin, ultraviolet-sensitive"/>
    <property type="match status" value="1"/>
</dbReference>
<keyword evidence="13" id="KW-0844">Vision</keyword>
<keyword evidence="9 14" id="KW-0472">Membrane</keyword>
<evidence type="ECO:0000256" key="11">
    <source>
        <dbReference type="ARBA" id="ARBA00023170"/>
    </source>
</evidence>
<evidence type="ECO:0000256" key="8">
    <source>
        <dbReference type="ARBA" id="ARBA00023040"/>
    </source>
</evidence>
<gene>
    <name evidence="18" type="ORF">JTE90_027301</name>
</gene>
<evidence type="ECO:0000256" key="1">
    <source>
        <dbReference type="ARBA" id="ARBA00004141"/>
    </source>
</evidence>
<dbReference type="Pfam" id="PF00001">
    <property type="entry name" value="7tm_1"/>
    <property type="match status" value="1"/>
</dbReference>
<accession>A0AAV6W488</accession>
<protein>
    <recommendedName>
        <fullName evidence="17">G-protein coupled receptors family 1 profile domain-containing protein</fullName>
    </recommendedName>
</protein>
<dbReference type="SUPFAM" id="SSF81321">
    <property type="entry name" value="Family A G protein-coupled receptor-like"/>
    <property type="match status" value="1"/>
</dbReference>
<dbReference type="GO" id="GO:0007602">
    <property type="term" value="P:phototransduction"/>
    <property type="evidence" value="ECO:0007669"/>
    <property type="project" value="UniProtKB-KW"/>
</dbReference>
<dbReference type="EMBL" id="JAFNEN010000002">
    <property type="protein sequence ID" value="KAG8201821.1"/>
    <property type="molecule type" value="Genomic_DNA"/>
</dbReference>
<feature type="transmembrane region" description="Helical" evidence="14">
    <location>
        <begin position="356"/>
        <end position="377"/>
    </location>
</feature>
<dbReference type="Proteomes" id="UP000827092">
    <property type="component" value="Unassembled WGS sequence"/>
</dbReference>
<evidence type="ECO:0000256" key="4">
    <source>
        <dbReference type="ARBA" id="ARBA00022692"/>
    </source>
</evidence>
<evidence type="ECO:0000313" key="18">
    <source>
        <dbReference type="EMBL" id="KAG8201821.1"/>
    </source>
</evidence>
<evidence type="ECO:0000256" key="14">
    <source>
        <dbReference type="RuleBase" id="RU004951"/>
    </source>
</evidence>
<evidence type="ECO:0000313" key="19">
    <source>
        <dbReference type="Proteomes" id="UP000827092"/>
    </source>
</evidence>
<evidence type="ECO:0000256" key="10">
    <source>
        <dbReference type="ARBA" id="ARBA00023157"/>
    </source>
</evidence>
<evidence type="ECO:0000256" key="7">
    <source>
        <dbReference type="ARBA" id="ARBA00022991"/>
    </source>
</evidence>
<dbReference type="PROSITE" id="PS50262">
    <property type="entry name" value="G_PROTEIN_RECEP_F1_2"/>
    <property type="match status" value="1"/>
</dbReference>
<keyword evidence="4 14" id="KW-0812">Transmembrane</keyword>
<sequence>MDNLHGCSLTATADGSSSPNNLTQMNLVELEETQLNILKKLEDLKAKVLQLKGNCANLNVSKSLDSFQDIVIKANPKYPPLSVWVFYQILSQSTSVKLVTYMHSSLTSLPENIIPLQKVFSSQPCNISLTVIWRNADKDHELVINPINQGVIEGEVNIARYLSRLSCANYDSDPITSTLIDNWLELVHSSIIHDCEIFEFQQFSPSSVVMSSQVMMNSAFMANRGMIGAAPAGLGVAPATYNGAFFPYQRNATVVDNVPHEILHMIHEHWYQFPPMNPLWHSLLGMAMIVLGIVSVIGNGMVVYLMSTTKSLKTPTNMLIVNLAFSDFCMMAFMMPTMAANCFAETWILGPFMCEVYGMAGSLFGCVSIWSMVMIAFDRYNVIVKGMSGEPLTSKKAAVQILLVWAWSAVWTLAPFFGWNKYVPEGNMTSCTIDYLTKEWNSSSYVVLYGIAVYFVPLFTLIYNYTFIVRSVADHEKQLREQAKKMNVSSLRANSDQQKQSAECRLAKIAMMTVGLWFIAWTPYLSIAWSGVFSTGKRLTPLATIWGAVFAKAVAVYNPIVYGISHPKYRAALLLKFPSLACATEGHGDHGADTRSDTTVVSDEKPPKGSEA</sequence>
<evidence type="ECO:0000256" key="3">
    <source>
        <dbReference type="ARBA" id="ARBA00022606"/>
    </source>
</evidence>
<organism evidence="18 19">
    <name type="scientific">Oedothorax gibbosus</name>
    <dbReference type="NCBI Taxonomy" id="931172"/>
    <lineage>
        <taxon>Eukaryota</taxon>
        <taxon>Metazoa</taxon>
        <taxon>Ecdysozoa</taxon>
        <taxon>Arthropoda</taxon>
        <taxon>Chelicerata</taxon>
        <taxon>Arachnida</taxon>
        <taxon>Araneae</taxon>
        <taxon>Araneomorphae</taxon>
        <taxon>Entelegynae</taxon>
        <taxon>Araneoidea</taxon>
        <taxon>Linyphiidae</taxon>
        <taxon>Erigoninae</taxon>
        <taxon>Oedothorax</taxon>
    </lineage>
</organism>
<comment type="similarity">
    <text evidence="14">Belongs to the G-protein coupled receptor 1 family. Opsin subfamily.</text>
</comment>
<keyword evidence="10" id="KW-1015">Disulfide bond</keyword>
<dbReference type="GO" id="GO:0007601">
    <property type="term" value="P:visual perception"/>
    <property type="evidence" value="ECO:0007669"/>
    <property type="project" value="UniProtKB-KW"/>
</dbReference>
<evidence type="ECO:0000256" key="9">
    <source>
        <dbReference type="ARBA" id="ARBA00023136"/>
    </source>
</evidence>
<keyword evidence="7 14" id="KW-0157">Chromophore</keyword>
<name>A0AAV6W488_9ARAC</name>
<dbReference type="PROSITE" id="PS00237">
    <property type="entry name" value="G_PROTEIN_RECEP_F1_1"/>
    <property type="match status" value="1"/>
</dbReference>
<keyword evidence="11 14" id="KW-0675">Receptor</keyword>
<dbReference type="GO" id="GO:0004930">
    <property type="term" value="F:G protein-coupled receptor activity"/>
    <property type="evidence" value="ECO:0007669"/>
    <property type="project" value="UniProtKB-KW"/>
</dbReference>
<dbReference type="GO" id="GO:0009881">
    <property type="term" value="F:photoreceptor activity"/>
    <property type="evidence" value="ECO:0007669"/>
    <property type="project" value="UniProtKB-KW"/>
</dbReference>
<feature type="compositionally biased region" description="Polar residues" evidence="16">
    <location>
        <begin position="9"/>
        <end position="20"/>
    </location>
</feature>
<dbReference type="InterPro" id="IPR050125">
    <property type="entry name" value="GPCR_opsins"/>
</dbReference>
<feature type="transmembrane region" description="Helical" evidence="14">
    <location>
        <begin position="544"/>
        <end position="564"/>
    </location>
</feature>
<dbReference type="PRINTS" id="PR00238">
    <property type="entry name" value="OPSIN"/>
</dbReference>
<keyword evidence="3 14" id="KW-0716">Sensory transduction</keyword>
<keyword evidence="2 14" id="KW-0600">Photoreceptor protein</keyword>
<feature type="coiled-coil region" evidence="15">
    <location>
        <begin position="27"/>
        <end position="61"/>
    </location>
</feature>
<proteinExistence type="inferred from homology"/>
<feature type="transmembrane region" description="Helical" evidence="14">
    <location>
        <begin position="279"/>
        <end position="306"/>
    </location>
</feature>
<keyword evidence="15" id="KW-0175">Coiled coil</keyword>
<evidence type="ECO:0000256" key="16">
    <source>
        <dbReference type="SAM" id="MobiDB-lite"/>
    </source>
</evidence>
<comment type="subcellular location">
    <subcellularLocation>
        <location evidence="1 14">Membrane</location>
        <topology evidence="1 14">Multi-pass membrane protein</topology>
    </subcellularLocation>
</comment>
<dbReference type="Gene3D" id="1.20.1070.10">
    <property type="entry name" value="Rhodopsin 7-helix transmembrane proteins"/>
    <property type="match status" value="1"/>
</dbReference>
<dbReference type="InterPro" id="IPR001760">
    <property type="entry name" value="Opsin"/>
</dbReference>
<evidence type="ECO:0000256" key="15">
    <source>
        <dbReference type="SAM" id="Coils"/>
    </source>
</evidence>
<dbReference type="AlphaFoldDB" id="A0AAV6W488"/>
<evidence type="ECO:0000256" key="6">
    <source>
        <dbReference type="ARBA" id="ARBA00022989"/>
    </source>
</evidence>
<dbReference type="GO" id="GO:0016020">
    <property type="term" value="C:membrane"/>
    <property type="evidence" value="ECO:0007669"/>
    <property type="project" value="UniProtKB-SubCell"/>
</dbReference>
<dbReference type="InterPro" id="IPR001391">
    <property type="entry name" value="Opsin_lateye"/>
</dbReference>
<evidence type="ECO:0000256" key="2">
    <source>
        <dbReference type="ARBA" id="ARBA00022543"/>
    </source>
</evidence>
<keyword evidence="6 14" id="KW-1133">Transmembrane helix</keyword>
<feature type="region of interest" description="Disordered" evidence="16">
    <location>
        <begin position="1"/>
        <end position="20"/>
    </location>
</feature>
<evidence type="ECO:0000256" key="5">
    <source>
        <dbReference type="ARBA" id="ARBA00022925"/>
    </source>
</evidence>
<keyword evidence="8 14" id="KW-0297">G-protein coupled receptor</keyword>
<dbReference type="CDD" id="cd15079">
    <property type="entry name" value="7tmA_photoreceptors_insect"/>
    <property type="match status" value="1"/>
</dbReference>
<evidence type="ECO:0000259" key="17">
    <source>
        <dbReference type="PROSITE" id="PS50262"/>
    </source>
</evidence>
<feature type="region of interest" description="Disordered" evidence="16">
    <location>
        <begin position="587"/>
        <end position="612"/>
    </location>
</feature>
<dbReference type="PANTHER" id="PTHR24240">
    <property type="entry name" value="OPSIN"/>
    <property type="match status" value="1"/>
</dbReference>
<keyword evidence="19" id="KW-1185">Reference proteome</keyword>
<dbReference type="PRINTS" id="PR00237">
    <property type="entry name" value="GPCRRHODOPSN"/>
</dbReference>
<comment type="caution">
    <text evidence="18">The sequence shown here is derived from an EMBL/GenBank/DDBJ whole genome shotgun (WGS) entry which is preliminary data.</text>
</comment>
<dbReference type="InterPro" id="IPR017452">
    <property type="entry name" value="GPCR_Rhodpsn_7TM"/>
</dbReference>
<feature type="transmembrane region" description="Helical" evidence="14">
    <location>
        <begin position="446"/>
        <end position="468"/>
    </location>
</feature>
<dbReference type="InterPro" id="IPR041503">
    <property type="entry name" value="AIMP2_thioredoxin"/>
</dbReference>
<feature type="transmembrane region" description="Helical" evidence="14">
    <location>
        <begin position="397"/>
        <end position="419"/>
    </location>
</feature>
<feature type="transmembrane region" description="Helical" evidence="14">
    <location>
        <begin position="509"/>
        <end position="532"/>
    </location>
</feature>
<dbReference type="PROSITE" id="PS00238">
    <property type="entry name" value="OPSIN"/>
    <property type="match status" value="1"/>
</dbReference>
<reference evidence="18 19" key="1">
    <citation type="journal article" date="2022" name="Nat. Ecol. Evol.">
        <title>A masculinizing supergene underlies an exaggerated male reproductive morph in a spider.</title>
        <authorList>
            <person name="Hendrickx F."/>
            <person name="De Corte Z."/>
            <person name="Sonet G."/>
            <person name="Van Belleghem S.M."/>
            <person name="Kostlbacher S."/>
            <person name="Vangestel C."/>
        </authorList>
    </citation>
    <scope>NUCLEOTIDE SEQUENCE [LARGE SCALE GENOMIC DNA]</scope>
    <source>
        <strain evidence="18">W744_W776</strain>
    </source>
</reference>
<evidence type="ECO:0000256" key="13">
    <source>
        <dbReference type="ARBA" id="ARBA00023305"/>
    </source>
</evidence>
<dbReference type="InterPro" id="IPR000276">
    <property type="entry name" value="GPCR_Rhodpsn"/>
</dbReference>
<feature type="transmembrane region" description="Helical" evidence="14">
    <location>
        <begin position="318"/>
        <end position="336"/>
    </location>
</feature>
<feature type="domain" description="G-protein coupled receptors family 1 profile" evidence="17">
    <location>
        <begin position="298"/>
        <end position="562"/>
    </location>
</feature>
<keyword evidence="12 14" id="KW-0807">Transducer</keyword>
<dbReference type="Gene3D" id="1.20.1050.130">
    <property type="match status" value="1"/>
</dbReference>
<evidence type="ECO:0000256" key="12">
    <source>
        <dbReference type="ARBA" id="ARBA00023224"/>
    </source>
</evidence>